<evidence type="ECO:0000313" key="3">
    <source>
        <dbReference type="EMBL" id="MBC9813061.1"/>
    </source>
</evidence>
<dbReference type="EMBL" id="JACVEL010000007">
    <property type="protein sequence ID" value="MBC9813061.1"/>
    <property type="molecule type" value="Genomic_DNA"/>
</dbReference>
<organism evidence="3 4">
    <name type="scientific">Taishania pollutisoli</name>
    <dbReference type="NCBI Taxonomy" id="2766479"/>
    <lineage>
        <taxon>Bacteria</taxon>
        <taxon>Pseudomonadati</taxon>
        <taxon>Bacteroidota</taxon>
        <taxon>Flavobacteriia</taxon>
        <taxon>Flavobacteriales</taxon>
        <taxon>Crocinitomicaceae</taxon>
        <taxon>Taishania</taxon>
    </lineage>
</organism>
<keyword evidence="1" id="KW-0732">Signal</keyword>
<dbReference type="SUPFAM" id="SSF49478">
    <property type="entry name" value="Cna protein B-type domain"/>
    <property type="match status" value="1"/>
</dbReference>
<keyword evidence="3" id="KW-0675">Receptor</keyword>
<feature type="signal peptide" evidence="1">
    <location>
        <begin position="1"/>
        <end position="27"/>
    </location>
</feature>
<dbReference type="SUPFAM" id="SSF56935">
    <property type="entry name" value="Porins"/>
    <property type="match status" value="2"/>
</dbReference>
<evidence type="ECO:0000259" key="2">
    <source>
        <dbReference type="Pfam" id="PF14905"/>
    </source>
</evidence>
<dbReference type="Gene3D" id="2.60.40.1120">
    <property type="entry name" value="Carboxypeptidase-like, regulatory domain"/>
    <property type="match status" value="1"/>
</dbReference>
<dbReference type="InterPro" id="IPR041700">
    <property type="entry name" value="OMP_b-brl_3"/>
</dbReference>
<dbReference type="RefSeq" id="WP_216714351.1">
    <property type="nucleotide sequence ID" value="NZ_JACVEL010000007.1"/>
</dbReference>
<protein>
    <submittedName>
        <fullName evidence="3">TonB-dependent receptor</fullName>
    </submittedName>
</protein>
<keyword evidence="4" id="KW-1185">Reference proteome</keyword>
<dbReference type="AlphaFoldDB" id="A0A8J6TXV2"/>
<evidence type="ECO:0000313" key="4">
    <source>
        <dbReference type="Proteomes" id="UP000652681"/>
    </source>
</evidence>
<sequence length="925" mass="105381">MENFPYSTCKKYLLTLCSILVFSGVFSQNMHIEGTVIDTNSNSGIQYVKTILVNLRDSVITAHQTTDKNGQFRFDNIPIDTFRMIVEHPRYETREFYFFGTADNNLFSLDGIILSDRGKKIEEITIFAYKDPVYYKGDTLVYVADSFKTRPNAVVEDLLKRLPGITVESDGSIKNQGKNVSRVYVDGDEFFGSDATLATKNLAASSVETVQVYETTLPDSDVTDEKVQVIDLKLKDEAKKGYFGEASFGTDFSRFYEGKLLANNFNKKQKVSVYFLSGNTTKSSLSWSDANQYGITQGNAYNYNSETDSWEVNDNFMNTDDGFPLVFKSGVYYTDQVTKKLKVGANYSYSDYRKQTEETSRSTFFLPDTTYSNHTNNRTNTHFRHHEVNMNFKYDIDSSQFITFDPKFNYSTRDNNNSLQSDFLNSTGTLTRNASNTNTSESDATNIKTKLGYTKNFKKEKRQLRVLNNFVYDQSNTESGLLYTDYFAQTGLTENGIDQKKNGDKTILSNVFSIAYVEPISKKLKLEFTYELFNSTNIRHSRSYNNQNGVYDNLDSLTSGDFKSIKFQNRLGASLFYDFKKHTFGFGVFGRNVSIDNQNHFLNTTINQNETNLLPKFTYQFRINQNSSLRINSQTTSVLPGIELLQPIQDNSNPNSILTGNQNLRPNYAINTNVNYNTYNPLSGGYFYGGFYSEYGFNQFISTINYDAIGRIESSYQNGNTLNYLGTYGGGAIPLIKQVFTLDPNFGYSYGNRYSFINGERNALTTHNLETGLSLELYTDVIEFSVGGSYTLGQNLNSISPELNLTNHIYGLNSDLRVYLPWKMELATDFNYNNYNNLSEEFNINTFIWNASIEQNLGKNKNWTISAQAHDILNQNTRISRTAVANRVTDSRTAIIARYFMFSLSYKFNSTFKKTTNTDTNEEGQ</sequence>
<feature type="chain" id="PRO_5035206672" evidence="1">
    <location>
        <begin position="28"/>
        <end position="925"/>
    </location>
</feature>
<proteinExistence type="predicted"/>
<reference evidence="3" key="1">
    <citation type="submission" date="2020-09" db="EMBL/GenBank/DDBJ databases">
        <title>Taishania pollutisoli gen. nov., sp. nov., Isolated from Tetrabromobisphenol A-Contaminated Soil.</title>
        <authorList>
            <person name="Chen Q."/>
        </authorList>
    </citation>
    <scope>NUCLEOTIDE SEQUENCE</scope>
    <source>
        <strain evidence="3">CZZ-1</strain>
    </source>
</reference>
<name>A0A8J6TXV2_9FLAO</name>
<comment type="caution">
    <text evidence="3">The sequence shown here is derived from an EMBL/GenBank/DDBJ whole genome shotgun (WGS) entry which is preliminary data.</text>
</comment>
<dbReference type="Proteomes" id="UP000652681">
    <property type="component" value="Unassembled WGS sequence"/>
</dbReference>
<accession>A0A8J6TXV2</accession>
<dbReference type="Pfam" id="PF13620">
    <property type="entry name" value="CarboxypepD_reg"/>
    <property type="match status" value="1"/>
</dbReference>
<evidence type="ECO:0000256" key="1">
    <source>
        <dbReference type="SAM" id="SignalP"/>
    </source>
</evidence>
<gene>
    <name evidence="3" type="ORF">H9Y05_11330</name>
</gene>
<feature type="domain" description="Outer membrane protein beta-barrel" evidence="2">
    <location>
        <begin position="455"/>
        <end position="906"/>
    </location>
</feature>
<dbReference type="Pfam" id="PF14905">
    <property type="entry name" value="OMP_b-brl_3"/>
    <property type="match status" value="1"/>
</dbReference>